<feature type="region of interest" description="Disordered" evidence="1">
    <location>
        <begin position="74"/>
        <end position="100"/>
    </location>
</feature>
<sequence length="100" mass="11854">MRSSPQQQGRCLDRLVILHTIYEEKDSKYGGYSGEHPTKFLRKTIEKTIRFDSFLYAFWARGDDELLHVQRRMHPEAPESSRKAERLRIKPGDSNIRITY</sequence>
<reference evidence="2 3" key="1">
    <citation type="journal article" date="2006" name="Mol. Microbiol.">
        <title>Role of pathogenicity island-associated integrases in the genome plasticity of uropathogenic Escherichia coli strain 536.</title>
        <authorList>
            <person name="Hochhut B."/>
            <person name="Wilde C."/>
            <person name="Balling G."/>
            <person name="Middendorf B."/>
            <person name="Dobrindt U."/>
            <person name="Brzuszkiewicz E."/>
            <person name="Gottschalk G."/>
            <person name="Carniel E."/>
            <person name="Hacker J."/>
        </authorList>
    </citation>
    <scope>NUCLEOTIDE SEQUENCE [LARGE SCALE GENOMIC DNA]</scope>
    <source>
        <strain evidence="3">536 / UPEC</strain>
    </source>
</reference>
<name>A0A454A7H1_ECOL5</name>
<dbReference type="Proteomes" id="UP000009182">
    <property type="component" value="Chromosome"/>
</dbReference>
<evidence type="ECO:0000313" key="3">
    <source>
        <dbReference type="Proteomes" id="UP000009182"/>
    </source>
</evidence>
<proteinExistence type="predicted"/>
<organism evidence="2 3">
    <name type="scientific">Escherichia coli O6:K15:H31 (strain 536 / UPEC)</name>
    <dbReference type="NCBI Taxonomy" id="362663"/>
    <lineage>
        <taxon>Bacteria</taxon>
        <taxon>Pseudomonadati</taxon>
        <taxon>Pseudomonadota</taxon>
        <taxon>Gammaproteobacteria</taxon>
        <taxon>Enterobacterales</taxon>
        <taxon>Enterobacteriaceae</taxon>
        <taxon>Escherichia</taxon>
    </lineage>
</organism>
<dbReference type="KEGG" id="ecp:ECP_3004"/>
<dbReference type="AlphaFoldDB" id="A0A454A7H1"/>
<dbReference type="EMBL" id="CP000247">
    <property type="protein sequence ID" value="ABG70987.1"/>
    <property type="molecule type" value="Genomic_DNA"/>
</dbReference>
<evidence type="ECO:0000313" key="2">
    <source>
        <dbReference type="EMBL" id="ABG70987.1"/>
    </source>
</evidence>
<gene>
    <name evidence="2" type="ordered locus">ECP_3004</name>
</gene>
<accession>A0A454A7H1</accession>
<feature type="compositionally biased region" description="Basic and acidic residues" evidence="1">
    <location>
        <begin position="74"/>
        <end position="91"/>
    </location>
</feature>
<evidence type="ECO:0000256" key="1">
    <source>
        <dbReference type="SAM" id="MobiDB-lite"/>
    </source>
</evidence>
<protein>
    <submittedName>
        <fullName evidence="2">Uncharacterized protein</fullName>
    </submittedName>
</protein>